<name>A0A8K0UIP3_9AGAR</name>
<evidence type="ECO:0000313" key="4">
    <source>
        <dbReference type="Proteomes" id="UP000813824"/>
    </source>
</evidence>
<evidence type="ECO:0000256" key="1">
    <source>
        <dbReference type="SAM" id="Coils"/>
    </source>
</evidence>
<dbReference type="PANTHER" id="PTHR24216:SF65">
    <property type="entry name" value="PAXILLIN-LIKE PROTEIN 1"/>
    <property type="match status" value="1"/>
</dbReference>
<gene>
    <name evidence="3" type="ORF">BXZ70DRAFT_1010948</name>
</gene>
<organism evidence="3 4">
    <name type="scientific">Cristinia sonorae</name>
    <dbReference type="NCBI Taxonomy" id="1940300"/>
    <lineage>
        <taxon>Eukaryota</taxon>
        <taxon>Fungi</taxon>
        <taxon>Dikarya</taxon>
        <taxon>Basidiomycota</taxon>
        <taxon>Agaricomycotina</taxon>
        <taxon>Agaricomycetes</taxon>
        <taxon>Agaricomycetidae</taxon>
        <taxon>Agaricales</taxon>
        <taxon>Pleurotineae</taxon>
        <taxon>Stephanosporaceae</taxon>
        <taxon>Cristinia</taxon>
    </lineage>
</organism>
<protein>
    <submittedName>
        <fullName evidence="3">Uncharacterized protein</fullName>
    </submittedName>
</protein>
<sequence>MNLKSPLKSLRAWVKSVMSTSLDLPKDHGSFSSALPTPSHMPVQEYADKLLKFVERQKDPVTAQTLFPVRALHHMKNRSVSEHEYLAVEFSVKDATVMMERKGDKEPGDKEKGGTAGSRVPKTWYMVFERTLSSPNNPKAALLSISGNEQYPQDIQDILNVIKEKAEKTDELVDDGTTPPSLPTTPSISSFASMSVSSLASSSHSSTSPSSSSSSPSRAIDQVYYLEKLPTENVEMVASVTLPPHADLTLLRLAFIAAHLHKFEPVYSLLLHQCYWYAALLLAIILRMFRLSDKVAENVKLTHDRILPPGYIFRHPDFKAGTWRSIPIISIKKKMIETAHALVKKLWEDEVKPKLLALEQHARQHDVLRSDNEVLRSDNEVLRSDNEVLRSGFADAKAELADKDEQLADKDEQLADKDEQLANQNDELTRLRRALEELACALGVTHLVRWFFSLACALGVTHLVRWSSLKPVLVVLHSSFAGFRPSHSKSRTFPASVSRPIAAVVLPRITWVALSSRSRPTGLPVVFIGSLINMSSAAQSSTGVNPSMEPPRIRTFRLVHISEEHQVVMALNTTDFVHPPRYVPWVPLPENCFPDKCILYERCYLHDDFFYFALCHPNPFTPDINPYGECFRVAPQDLPIVPTKSRNGKTIYRLHNDLKDQWQSYIKMILDIIAVLDHYWRVRTGLKPYRLDPTSFPYLKPHATDLAARQAAWDTRQATIGLMAYLSMVVTSLEIKNKPEWKARVFNATQRQDWVDWVSTSSAIRLTGPEQRRGGFIYPYETTPRREWVAAILRHIHPSPVPLWVVYGTRYHVMKNSASIHFRTDIGLTQGEFFGVPDEVVTPSPHVPCEYLDDSGYPPLPPPDGLQMRGETYEQFFRRRDDELAKAREQSRTKGTPLLLKTKPPGSPQPGKKSPIKVFLWTKYGDHWFREPVPKSDLDLVWPHRQGQRRFDMLHNEWDICPPLRADQDMNDQSMNEGGGSESEPEEFAGWKPLDMVVVGMDVAELPDSNMDVSRDVLLRRVWMDRTTKGVPLPFLLADALLLLVPRLEHVLPPPCVIAAVLPPPCVTRTLSVPHALPRTLSVPHALSRTHSAPHASSWSFSIPHAISRTLSFPSTRVSSAGSAPRYKQASPPLTFSVFHRSNAYPRARTPLASGSSYRRRSPSPRRLSPPSRMIPQRGSSHHRRSASPAAVHVQPPVASSPPALRHDSFQADQSVPPSNVGLSSSSQHSSDSVAAPAEPTPAAAVTNDASTSIAGSAPNPVALRSFHAAQWQNPNTFEQALRYHYGVDIANPLELSPNPVEDVAAVLVEAASQLSHTRQVEHHDRQLAGGVMAMQRFSRRTYVDSGHCFVTREDDLTLVLNEPEVALHVLRRYRDQSLSDIVTGLIGQGMPFQVCRVAYQPLPLFVAASAPAPKDLASVTQSGNAEFESYTARLRDFFQRPSRLRAALQHGGLVSRIACMIMETDGQLLDHIVPDTEELNDEISFICGLYNVPATKSKVYWWPLPDKWLKSGLHTYYWTPDCEGWFGKRLWEIRHGLATLHTSRQWGNCVRFSRSKLTKVLAAQRAFGDDS</sequence>
<dbReference type="EMBL" id="JAEVFJ010000033">
    <property type="protein sequence ID" value="KAH8092257.1"/>
    <property type="molecule type" value="Genomic_DNA"/>
</dbReference>
<keyword evidence="1" id="KW-0175">Coiled coil</keyword>
<accession>A0A8K0UIP3</accession>
<evidence type="ECO:0000313" key="3">
    <source>
        <dbReference type="EMBL" id="KAH8092257.1"/>
    </source>
</evidence>
<feature type="compositionally biased region" description="Low complexity" evidence="2">
    <location>
        <begin position="1219"/>
        <end position="1245"/>
    </location>
</feature>
<feature type="region of interest" description="Disordered" evidence="2">
    <location>
        <begin position="884"/>
        <end position="914"/>
    </location>
</feature>
<proteinExistence type="predicted"/>
<dbReference type="Proteomes" id="UP000813824">
    <property type="component" value="Unassembled WGS sequence"/>
</dbReference>
<feature type="compositionally biased region" description="Low complexity" evidence="2">
    <location>
        <begin position="901"/>
        <end position="914"/>
    </location>
</feature>
<feature type="region of interest" description="Disordered" evidence="2">
    <location>
        <begin position="1148"/>
        <end position="1247"/>
    </location>
</feature>
<evidence type="ECO:0000256" key="2">
    <source>
        <dbReference type="SAM" id="MobiDB-lite"/>
    </source>
</evidence>
<dbReference type="OrthoDB" id="3268696at2759"/>
<comment type="caution">
    <text evidence="3">The sequence shown here is derived from an EMBL/GenBank/DDBJ whole genome shotgun (WGS) entry which is preliminary data.</text>
</comment>
<keyword evidence="4" id="KW-1185">Reference proteome</keyword>
<dbReference type="PANTHER" id="PTHR24216">
    <property type="entry name" value="PAXILLIN-RELATED"/>
    <property type="match status" value="1"/>
</dbReference>
<reference evidence="3" key="1">
    <citation type="journal article" date="2021" name="New Phytol.">
        <title>Evolutionary innovations through gain and loss of genes in the ectomycorrhizal Boletales.</title>
        <authorList>
            <person name="Wu G."/>
            <person name="Miyauchi S."/>
            <person name="Morin E."/>
            <person name="Kuo A."/>
            <person name="Drula E."/>
            <person name="Varga T."/>
            <person name="Kohler A."/>
            <person name="Feng B."/>
            <person name="Cao Y."/>
            <person name="Lipzen A."/>
            <person name="Daum C."/>
            <person name="Hundley H."/>
            <person name="Pangilinan J."/>
            <person name="Johnson J."/>
            <person name="Barry K."/>
            <person name="LaButti K."/>
            <person name="Ng V."/>
            <person name="Ahrendt S."/>
            <person name="Min B."/>
            <person name="Choi I.G."/>
            <person name="Park H."/>
            <person name="Plett J.M."/>
            <person name="Magnuson J."/>
            <person name="Spatafora J.W."/>
            <person name="Nagy L.G."/>
            <person name="Henrissat B."/>
            <person name="Grigoriev I.V."/>
            <person name="Yang Z.L."/>
            <person name="Xu J."/>
            <person name="Martin F.M."/>
        </authorList>
    </citation>
    <scope>NUCLEOTIDE SEQUENCE</scope>
    <source>
        <strain evidence="3">KKN 215</strain>
    </source>
</reference>
<feature type="coiled-coil region" evidence="1">
    <location>
        <begin position="393"/>
        <end position="441"/>
    </location>
</feature>